<feature type="compositionally biased region" description="Polar residues" evidence="1">
    <location>
        <begin position="450"/>
        <end position="466"/>
    </location>
</feature>
<name>A0ABR3Z8A5_9PEZI</name>
<keyword evidence="2" id="KW-0812">Transmembrane</keyword>
<evidence type="ECO:0000313" key="3">
    <source>
        <dbReference type="EMBL" id="KAL1895759.1"/>
    </source>
</evidence>
<feature type="compositionally biased region" description="Basic residues" evidence="1">
    <location>
        <begin position="439"/>
        <end position="449"/>
    </location>
</feature>
<accession>A0ABR3Z8A5</accession>
<evidence type="ECO:0000313" key="4">
    <source>
        <dbReference type="Proteomes" id="UP001583280"/>
    </source>
</evidence>
<keyword evidence="2" id="KW-1133">Transmembrane helix</keyword>
<organism evidence="3 4">
    <name type="scientific">Ceratocystis pirilliformis</name>
    <dbReference type="NCBI Taxonomy" id="259994"/>
    <lineage>
        <taxon>Eukaryota</taxon>
        <taxon>Fungi</taxon>
        <taxon>Dikarya</taxon>
        <taxon>Ascomycota</taxon>
        <taxon>Pezizomycotina</taxon>
        <taxon>Sordariomycetes</taxon>
        <taxon>Hypocreomycetidae</taxon>
        <taxon>Microascales</taxon>
        <taxon>Ceratocystidaceae</taxon>
        <taxon>Ceratocystis</taxon>
    </lineage>
</organism>
<feature type="compositionally biased region" description="Basic and acidic residues" evidence="1">
    <location>
        <begin position="315"/>
        <end position="332"/>
    </location>
</feature>
<feature type="region of interest" description="Disordered" evidence="1">
    <location>
        <begin position="432"/>
        <end position="489"/>
    </location>
</feature>
<proteinExistence type="predicted"/>
<dbReference type="EMBL" id="JAWDJO010000068">
    <property type="protein sequence ID" value="KAL1895759.1"/>
    <property type="molecule type" value="Genomic_DNA"/>
</dbReference>
<comment type="caution">
    <text evidence="3">The sequence shown here is derived from an EMBL/GenBank/DDBJ whole genome shotgun (WGS) entry which is preliminary data.</text>
</comment>
<feature type="compositionally biased region" description="Basic and acidic residues" evidence="1">
    <location>
        <begin position="178"/>
        <end position="234"/>
    </location>
</feature>
<feature type="transmembrane region" description="Helical" evidence="2">
    <location>
        <begin position="18"/>
        <end position="38"/>
    </location>
</feature>
<evidence type="ECO:0000256" key="1">
    <source>
        <dbReference type="SAM" id="MobiDB-lite"/>
    </source>
</evidence>
<sequence length="931" mass="103936">MQSLLTVNNSVTLLSVNIAPSSFIAAFTLGLVFLYIYLISAARVPSPLPVLRTLGSLPFRFLPSSKDSKELTAPPDHTARDYDYDPFNVDRPYYNQETPLRLSLPNHRLLDAPPHPLSPSKNTVLTHPYYLQQGGFSSDLHLATQLTQLAHRRAATPTITDASLPERQKRKHSSSGGGHDRERESRQQHESPRDRGPDKTYSRPSSDRKSSFFRSRGWDRDRDGDREPEREKPLPRLRQATAGSLNGNLFAKSLPSTPPASSPTRSSTGARIAAGLGLSPERSASRKKHRSISGKEHLRDGAFTTSTNSSGSSSGHKDSEKARRGSTKRDGSPHGNGAGIGPMSRAEQTHTKTPQHQRTAHVNDGDYDDDLGMGDTVQSCTDYSDNEYEHEVAGYTDDESDYDYDKGQLSPSVTQALDMDIDEIIARSYRNRCADKAPHSQRPRYRRPTTRSNICSGRFRSNASRSLQRKSRLVDPSPAQLITPPTSQQSHMLSFDEMDVFDPGSLKMPPTWSPDTRSGTQTLHQQIEEERLEQTEVLLDTNTNTVRSTVRRFLLAQYTKATSSILQCIATFIIVCFAVSMTVTITTPVPLANRPPVPDLVKVAGVARSFESLIYYSEGGANRVTELQRTSHAIWDLGETVRYTNIPSASLIHDILDSLSDDLNVLSMEMNKFFARVDSDIDGILIILQWARRELHSVHQLPWNPVAYMLDNFYLTFAGSGIFEQPDGQQTTLGTLTTAIIGRTQSQRARHALERTFLEFLSVMESVVTDELERSLPLLARFDAADSKFQLLAETVQRDDAHADDALERRSALSTLWTRLLGPRATAVQKYARNKELLRDVRTKTQSNKYILVDHNAKLAALKAALDGIRKTLVSPLIRTVNSTSLTLADQIKGLDEVSSHLSSLRQDQRKRLLQLLYGTLEPRLTIDDRE</sequence>
<keyword evidence="4" id="KW-1185">Reference proteome</keyword>
<feature type="region of interest" description="Disordered" evidence="1">
    <location>
        <begin position="156"/>
        <end position="386"/>
    </location>
</feature>
<dbReference type="Proteomes" id="UP001583280">
    <property type="component" value="Unassembled WGS sequence"/>
</dbReference>
<keyword evidence="2" id="KW-0472">Membrane</keyword>
<gene>
    <name evidence="3" type="ORF">Cpir12675_003092</name>
</gene>
<reference evidence="3 4" key="1">
    <citation type="journal article" date="2024" name="IMA Fungus">
        <title>IMA Genome - F19 : A genome assembly and annotation guide to empower mycologists, including annotated draft genome sequences of Ceratocystis pirilliformis, Diaporthe australafricana, Fusarium ophioides, Paecilomyces lecythidis, and Sporothrix stenoceras.</title>
        <authorList>
            <person name="Aylward J."/>
            <person name="Wilson A.M."/>
            <person name="Visagie C.M."/>
            <person name="Spraker J."/>
            <person name="Barnes I."/>
            <person name="Buitendag C."/>
            <person name="Ceriani C."/>
            <person name="Del Mar Angel L."/>
            <person name="du Plessis D."/>
            <person name="Fuchs T."/>
            <person name="Gasser K."/>
            <person name="Kramer D."/>
            <person name="Li W."/>
            <person name="Munsamy K."/>
            <person name="Piso A."/>
            <person name="Price J.L."/>
            <person name="Sonnekus B."/>
            <person name="Thomas C."/>
            <person name="van der Nest A."/>
            <person name="van Dijk A."/>
            <person name="van Heerden A."/>
            <person name="van Vuuren N."/>
            <person name="Yilmaz N."/>
            <person name="Duong T.A."/>
            <person name="van der Merwe N.A."/>
            <person name="Wingfield M.J."/>
            <person name="Wingfield B.D."/>
        </authorList>
    </citation>
    <scope>NUCLEOTIDE SEQUENCE [LARGE SCALE GENOMIC DNA]</scope>
    <source>
        <strain evidence="3 4">CMW 12675</strain>
    </source>
</reference>
<feature type="compositionally biased region" description="Low complexity" evidence="1">
    <location>
        <begin position="304"/>
        <end position="314"/>
    </location>
</feature>
<evidence type="ECO:0000256" key="2">
    <source>
        <dbReference type="SAM" id="Phobius"/>
    </source>
</evidence>
<protein>
    <recommendedName>
        <fullName evidence="5">Transmembrane protein</fullName>
    </recommendedName>
</protein>
<evidence type="ECO:0008006" key="5">
    <source>
        <dbReference type="Google" id="ProtNLM"/>
    </source>
</evidence>